<evidence type="ECO:0000313" key="1">
    <source>
        <dbReference type="EMBL" id="VAW60871.1"/>
    </source>
</evidence>
<dbReference type="EMBL" id="UOFG01000133">
    <property type="protein sequence ID" value="VAW60871.1"/>
    <property type="molecule type" value="Genomic_DNA"/>
</dbReference>
<gene>
    <name evidence="1" type="ORF">MNBD_GAMMA11-2789</name>
</gene>
<sequence>MFHLNNILPPLLLLLATGSINTASVAGITPFNKDINLEFGPEIEWVSNETGVMKSGMARQRSDLHHYHLSINTQQLRLQLTTNDAGTEANNARELDSLDILDILINGQRLPLFQWCLDNRLNATSYKVLSKDSRVKNNVCAVDIVRGEISITLDNESKNLLTQAKNLSINIRPGKHIIHLTYNMKGFSQKLNALNLNTGKPRAPKTLPIKAPPVIVEDTKISLCYVRPPAAFSKKIKPASYPCKNNPLRDQAQKSINKKISRQKKLAAQKSEQRRLKQQEELRIAKIKGRQLQKTNQKNELETTLRELTWRKKDTSLWVGRCMKHWNNGKSPCYCQPYLEHAPANTKDTCEKQDYNQLTQD</sequence>
<accession>A0A3B0WZA6</accession>
<proteinExistence type="predicted"/>
<organism evidence="1">
    <name type="scientific">hydrothermal vent metagenome</name>
    <dbReference type="NCBI Taxonomy" id="652676"/>
    <lineage>
        <taxon>unclassified sequences</taxon>
        <taxon>metagenomes</taxon>
        <taxon>ecological metagenomes</taxon>
    </lineage>
</organism>
<reference evidence="1" key="1">
    <citation type="submission" date="2018-06" db="EMBL/GenBank/DDBJ databases">
        <authorList>
            <person name="Zhirakovskaya E."/>
        </authorList>
    </citation>
    <scope>NUCLEOTIDE SEQUENCE</scope>
</reference>
<dbReference type="AlphaFoldDB" id="A0A3B0WZA6"/>
<protein>
    <submittedName>
        <fullName evidence="1">Uncharacterized protein</fullName>
    </submittedName>
</protein>
<name>A0A3B0WZA6_9ZZZZ</name>